<evidence type="ECO:0000256" key="1">
    <source>
        <dbReference type="SAM" id="MobiDB-lite"/>
    </source>
</evidence>
<keyword evidence="3" id="KW-0732">Signal</keyword>
<dbReference type="PANTHER" id="PTHR16861">
    <property type="entry name" value="GLYCOPROTEIN 38"/>
    <property type="match status" value="1"/>
</dbReference>
<feature type="compositionally biased region" description="Low complexity" evidence="1">
    <location>
        <begin position="223"/>
        <end position="232"/>
    </location>
</feature>
<evidence type="ECO:0000313" key="5">
    <source>
        <dbReference type="EMBL" id="KAL3426924.1"/>
    </source>
</evidence>
<feature type="domain" description="WSC" evidence="4">
    <location>
        <begin position="27"/>
        <end position="112"/>
    </location>
</feature>
<dbReference type="PANTHER" id="PTHR16861:SF4">
    <property type="entry name" value="SH3 DOMAIN PROTEIN (AFU_ORTHOLOGUE AFUA_1G13610)"/>
    <property type="match status" value="1"/>
</dbReference>
<feature type="chain" id="PRO_5045478048" description="WSC domain-containing protein" evidence="3">
    <location>
        <begin position="28"/>
        <end position="389"/>
    </location>
</feature>
<proteinExistence type="predicted"/>
<feature type="region of interest" description="Disordered" evidence="1">
    <location>
        <begin position="278"/>
        <end position="303"/>
    </location>
</feature>
<comment type="caution">
    <text evidence="5">The sequence shown here is derived from an EMBL/GenBank/DDBJ whole genome shotgun (WGS) entry which is preliminary data.</text>
</comment>
<dbReference type="Proteomes" id="UP001629113">
    <property type="component" value="Unassembled WGS sequence"/>
</dbReference>
<feature type="region of interest" description="Disordered" evidence="1">
    <location>
        <begin position="343"/>
        <end position="389"/>
    </location>
</feature>
<feature type="region of interest" description="Disordered" evidence="1">
    <location>
        <begin position="217"/>
        <end position="241"/>
    </location>
</feature>
<dbReference type="PROSITE" id="PS51212">
    <property type="entry name" value="WSC"/>
    <property type="match status" value="1"/>
</dbReference>
<feature type="signal peptide" evidence="3">
    <location>
        <begin position="1"/>
        <end position="27"/>
    </location>
</feature>
<evidence type="ECO:0000313" key="6">
    <source>
        <dbReference type="Proteomes" id="UP001629113"/>
    </source>
</evidence>
<feature type="compositionally biased region" description="Low complexity" evidence="1">
    <location>
        <begin position="145"/>
        <end position="203"/>
    </location>
</feature>
<organism evidence="5 6">
    <name type="scientific">Phlyctema vagabunda</name>
    <dbReference type="NCBI Taxonomy" id="108571"/>
    <lineage>
        <taxon>Eukaryota</taxon>
        <taxon>Fungi</taxon>
        <taxon>Dikarya</taxon>
        <taxon>Ascomycota</taxon>
        <taxon>Pezizomycotina</taxon>
        <taxon>Leotiomycetes</taxon>
        <taxon>Helotiales</taxon>
        <taxon>Dermateaceae</taxon>
        <taxon>Phlyctema</taxon>
    </lineage>
</organism>
<keyword evidence="2" id="KW-1133">Transmembrane helix</keyword>
<gene>
    <name evidence="5" type="ORF">PVAG01_00433</name>
</gene>
<dbReference type="EMBL" id="JBFCZG010000001">
    <property type="protein sequence ID" value="KAL3426924.1"/>
    <property type="molecule type" value="Genomic_DNA"/>
</dbReference>
<accession>A0ABR4PUI0</accession>
<name>A0ABR4PUI0_9HELO</name>
<evidence type="ECO:0000256" key="3">
    <source>
        <dbReference type="SAM" id="SignalP"/>
    </source>
</evidence>
<feature type="transmembrane region" description="Helical" evidence="2">
    <location>
        <begin position="246"/>
        <end position="268"/>
    </location>
</feature>
<protein>
    <recommendedName>
        <fullName evidence="4">WSC domain-containing protein</fullName>
    </recommendedName>
</protein>
<keyword evidence="2" id="KW-0472">Membrane</keyword>
<dbReference type="InterPro" id="IPR002889">
    <property type="entry name" value="WSC_carb-bd"/>
</dbReference>
<keyword evidence="2" id="KW-0812">Transmembrane</keyword>
<evidence type="ECO:0000256" key="2">
    <source>
        <dbReference type="SAM" id="Phobius"/>
    </source>
</evidence>
<sequence length="389" mass="40911">MSPSPLSVRSSATIALLFLALVGQTWALTVQYCSSDNTASTNRNISIYQSNGLCYQFCLNNYAFAVLQDNACWCSDYVPGDTESTSDCNLKCPGYPDEQCGGSNLYGYIALTKAPSGTQGGSTSTSASQATVTQTPSAITVFITPTTSSETSSSSTSTPSPSSTSSAAPTTTAAAAEAETTERTTTSSTSSPSSSWTPTPITSLETVTDGLVRTITVTPTTPPQQASATSTPEPSKGSSGLGTGGAVGLTIGLVALVALIGAIVFFYYRKKRKEKEAALASLEPERRDSGGTGGGVPSRTMSENSRYMLGHDGRQLVEAWETEPGSRTSRLVPIDPRLNPFSGPYLAASKSRESVNTLRDDHDYSRRVQPQKTVLRMTNPDNSDDDDGK</sequence>
<dbReference type="Pfam" id="PF01822">
    <property type="entry name" value="WSC"/>
    <property type="match status" value="1"/>
</dbReference>
<feature type="region of interest" description="Disordered" evidence="1">
    <location>
        <begin position="145"/>
        <end position="204"/>
    </location>
</feature>
<feature type="compositionally biased region" description="Basic and acidic residues" evidence="1">
    <location>
        <begin position="350"/>
        <end position="366"/>
    </location>
</feature>
<keyword evidence="6" id="KW-1185">Reference proteome</keyword>
<dbReference type="SMART" id="SM00321">
    <property type="entry name" value="WSC"/>
    <property type="match status" value="1"/>
</dbReference>
<evidence type="ECO:0000259" key="4">
    <source>
        <dbReference type="PROSITE" id="PS51212"/>
    </source>
</evidence>
<reference evidence="5 6" key="1">
    <citation type="submission" date="2024-06" db="EMBL/GenBank/DDBJ databases">
        <title>Complete genome of Phlyctema vagabunda strain 19-DSS-EL-015.</title>
        <authorList>
            <person name="Fiorenzani C."/>
        </authorList>
    </citation>
    <scope>NUCLEOTIDE SEQUENCE [LARGE SCALE GENOMIC DNA]</scope>
    <source>
        <strain evidence="5 6">19-DSS-EL-015</strain>
    </source>
</reference>